<dbReference type="Proteomes" id="UP000430564">
    <property type="component" value="Unassembled WGS sequence"/>
</dbReference>
<keyword evidence="4" id="KW-0677">Repeat</keyword>
<dbReference type="PROSITE" id="PS51085">
    <property type="entry name" value="2FE2S_FER_2"/>
    <property type="match status" value="1"/>
</dbReference>
<dbReference type="InterPro" id="IPR050340">
    <property type="entry name" value="Cytosolic_Fe-S_CAF"/>
</dbReference>
<keyword evidence="2" id="KW-0004">4Fe-4S</keyword>
<gene>
    <name evidence="10" type="ORF">GBM95_08510</name>
</gene>
<dbReference type="NCBIfam" id="TIGR02512">
    <property type="entry name" value="FeFe_hydrog_A"/>
    <property type="match status" value="1"/>
</dbReference>
<sequence>MASQIYKDKKELAPRAFINGISVVIEPNDTILEAARRAGIFIPTLCEFAALNHRPGTCRVCLVGIERADGGHDIVTSCDTKIEPGMRIHTRTAEVRRRQRLQMELLFADHDENCSSCSRHGDCELQKAALWVGLEGSHLSGKYLADRREDATAPAMRFDGRKCIRCLRCIEVCRRVQGPNVAALTLIDTGTGAQVGFRGADSWGASDVCIQCGQCSLVCPTGAISVHDQCCDVFDLLDDDSVTTVFQIAPAVRVAIAEAFGLPPGTNVEGKLVTALKRMGADYVMDTRWSADVTIMEEGTEILERLREAKASGTLGKPFTYFTSCCPGWVNYVEKVAPDMIPHLSSTRSPQAIFSALAKTWMPKSRDLDPKSIRVISIMPCTAKKDEAGRKLLERTPGEKDTDVVLTIREFTRLIRRTGLNLADLPDTAFDTPQMTLASGGAQLFATTGGVMEAALRTMSAITNQDPQPLPPFEDVRGARSIKETTVHLGELGDIRVAVVHECANVAKVIDMVRKGTCLYHFVEVMACPNGCVGGGGTPRGRDIWKNNLGARQSAVYEIDARMPIRASHENPEVIRLYEDFLGAPGSHLAHELLHCTYEDRSRAGEKPRARKIFRLVELSPDQMGNPG</sequence>
<dbReference type="Gene3D" id="4.10.260.20">
    <property type="entry name" value="Iron hydrogenase, small subunit"/>
    <property type="match status" value="1"/>
</dbReference>
<dbReference type="Gene3D" id="3.40.50.1780">
    <property type="match status" value="1"/>
</dbReference>
<dbReference type="InterPro" id="IPR009016">
    <property type="entry name" value="Fe_hydrogenase"/>
</dbReference>
<comment type="similarity">
    <text evidence="1">Belongs to the complex I 75 kDa subunit family.</text>
</comment>
<protein>
    <submittedName>
        <fullName evidence="10">Hydrogenase</fullName>
    </submittedName>
</protein>
<dbReference type="SMR" id="A0A6I1EMK8"/>
<dbReference type="Gene3D" id="3.10.20.740">
    <property type="match status" value="1"/>
</dbReference>
<dbReference type="PROSITE" id="PS51839">
    <property type="entry name" value="4FE4S_HC3"/>
    <property type="match status" value="1"/>
</dbReference>
<dbReference type="AlphaFoldDB" id="A0A6I1EMK8"/>
<dbReference type="InterPro" id="IPR036991">
    <property type="entry name" value="Fe_hydrogenase_ssu_sf"/>
</dbReference>
<dbReference type="Gene3D" id="3.40.950.10">
    <property type="entry name" value="Fe-only Hydrogenase (Larger Subunit), Chain L, domain 3"/>
    <property type="match status" value="1"/>
</dbReference>
<dbReference type="SUPFAM" id="SSF54292">
    <property type="entry name" value="2Fe-2S ferredoxin-like"/>
    <property type="match status" value="1"/>
</dbReference>
<dbReference type="InterPro" id="IPR017896">
    <property type="entry name" value="4Fe4S_Fe-S-bd"/>
</dbReference>
<dbReference type="PROSITE" id="PS00198">
    <property type="entry name" value="4FE4S_FER_1"/>
    <property type="match status" value="1"/>
</dbReference>
<dbReference type="Gene3D" id="3.30.70.20">
    <property type="match status" value="1"/>
</dbReference>
<dbReference type="OrthoDB" id="9810782at2"/>
<dbReference type="PROSITE" id="PS51379">
    <property type="entry name" value="4FE4S_FER_2"/>
    <property type="match status" value="2"/>
</dbReference>
<keyword evidence="6" id="KW-0411">Iron-sulfur</keyword>
<dbReference type="RefSeq" id="WP_152158708.1">
    <property type="nucleotide sequence ID" value="NZ_WEHX01000063.1"/>
</dbReference>
<evidence type="ECO:0000256" key="3">
    <source>
        <dbReference type="ARBA" id="ARBA00022723"/>
    </source>
</evidence>
<dbReference type="CDD" id="cd00207">
    <property type="entry name" value="fer2"/>
    <property type="match status" value="1"/>
</dbReference>
<feature type="domain" description="4Fe-4S His(Cys)3-ligated-type" evidence="9">
    <location>
        <begin position="94"/>
        <end position="133"/>
    </location>
</feature>
<dbReference type="PANTHER" id="PTHR11615">
    <property type="entry name" value="NITRATE, FORMATE, IRON DEHYDROGENASE"/>
    <property type="match status" value="1"/>
</dbReference>
<dbReference type="SUPFAM" id="SSF53920">
    <property type="entry name" value="Fe-only hydrogenase"/>
    <property type="match status" value="1"/>
</dbReference>
<feature type="domain" description="4Fe-4S ferredoxin-type" evidence="8">
    <location>
        <begin position="199"/>
        <end position="229"/>
    </location>
</feature>
<evidence type="ECO:0000313" key="11">
    <source>
        <dbReference type="Proteomes" id="UP000430564"/>
    </source>
</evidence>
<dbReference type="Pfam" id="PF10588">
    <property type="entry name" value="NADH-G_4Fe-4S_3"/>
    <property type="match status" value="1"/>
</dbReference>
<dbReference type="InterPro" id="IPR003149">
    <property type="entry name" value="Fe_hydrogenase_ssu"/>
</dbReference>
<dbReference type="InterPro" id="IPR001041">
    <property type="entry name" value="2Fe-2S_ferredoxin-type"/>
</dbReference>
<keyword evidence="5" id="KW-0408">Iron</keyword>
<dbReference type="Pfam" id="PF00037">
    <property type="entry name" value="Fer4"/>
    <property type="match status" value="1"/>
</dbReference>
<evidence type="ECO:0000256" key="5">
    <source>
        <dbReference type="ARBA" id="ARBA00023004"/>
    </source>
</evidence>
<reference evidence="10 11" key="1">
    <citation type="submission" date="2019-10" db="EMBL/GenBank/DDBJ databases">
        <title>Genome diversity of Sutterella seckii.</title>
        <authorList>
            <person name="Chaplin A.V."/>
            <person name="Sokolova S.R."/>
            <person name="Mosin K.A."/>
            <person name="Ivanova E.L."/>
            <person name="Kochetkova T.O."/>
            <person name="Goltsov A.Y."/>
            <person name="Trofimov D.Y."/>
            <person name="Efimov B.A."/>
        </authorList>
    </citation>
    <scope>NUCLEOTIDE SEQUENCE [LARGE SCALE GENOMIC DNA]</scope>
    <source>
        <strain evidence="10 11">ASD393</strain>
    </source>
</reference>
<evidence type="ECO:0000256" key="2">
    <source>
        <dbReference type="ARBA" id="ARBA00022485"/>
    </source>
</evidence>
<dbReference type="SMART" id="SM00902">
    <property type="entry name" value="Fe_hyd_SSU"/>
    <property type="match status" value="1"/>
</dbReference>
<evidence type="ECO:0000259" key="8">
    <source>
        <dbReference type="PROSITE" id="PS51379"/>
    </source>
</evidence>
<feature type="domain" description="4Fe-4S ferredoxin-type" evidence="8">
    <location>
        <begin position="154"/>
        <end position="184"/>
    </location>
</feature>
<evidence type="ECO:0000256" key="6">
    <source>
        <dbReference type="ARBA" id="ARBA00023014"/>
    </source>
</evidence>
<evidence type="ECO:0000259" key="9">
    <source>
        <dbReference type="PROSITE" id="PS51839"/>
    </source>
</evidence>
<dbReference type="GO" id="GO:0051539">
    <property type="term" value="F:4 iron, 4 sulfur cluster binding"/>
    <property type="evidence" value="ECO:0007669"/>
    <property type="project" value="UniProtKB-KW"/>
</dbReference>
<feature type="domain" description="2Fe-2S ferredoxin-type" evidence="7">
    <location>
        <begin position="8"/>
        <end position="94"/>
    </location>
</feature>
<dbReference type="SMART" id="SM00929">
    <property type="entry name" value="NADH-G_4Fe-4S_3"/>
    <property type="match status" value="1"/>
</dbReference>
<dbReference type="Pfam" id="PF13510">
    <property type="entry name" value="Fer2_4"/>
    <property type="match status" value="1"/>
</dbReference>
<dbReference type="GO" id="GO:0008901">
    <property type="term" value="F:ferredoxin hydrogenase activity"/>
    <property type="evidence" value="ECO:0007669"/>
    <property type="project" value="InterPro"/>
</dbReference>
<evidence type="ECO:0000256" key="4">
    <source>
        <dbReference type="ARBA" id="ARBA00022737"/>
    </source>
</evidence>
<evidence type="ECO:0000256" key="1">
    <source>
        <dbReference type="ARBA" id="ARBA00005404"/>
    </source>
</evidence>
<dbReference type="InterPro" id="IPR013352">
    <property type="entry name" value="Fe_hydrogenase_subset"/>
</dbReference>
<keyword evidence="3" id="KW-0479">Metal-binding</keyword>
<dbReference type="FunFam" id="3.30.70.20:FF:000035">
    <property type="entry name" value="Iron hydrogenase 1"/>
    <property type="match status" value="1"/>
</dbReference>
<dbReference type="EMBL" id="WEHX01000063">
    <property type="protein sequence ID" value="KAB7657036.1"/>
    <property type="molecule type" value="Genomic_DNA"/>
</dbReference>
<dbReference type="GO" id="GO:0005506">
    <property type="term" value="F:iron ion binding"/>
    <property type="evidence" value="ECO:0007669"/>
    <property type="project" value="InterPro"/>
</dbReference>
<proteinExistence type="inferred from homology"/>
<dbReference type="InterPro" id="IPR019574">
    <property type="entry name" value="NADH_UbQ_OxRdtase_Gsu_4Fe4S-bd"/>
</dbReference>
<dbReference type="InterPro" id="IPR004108">
    <property type="entry name" value="Fe_hydrogenase_lsu_C"/>
</dbReference>
<dbReference type="SUPFAM" id="SSF54862">
    <property type="entry name" value="4Fe-4S ferredoxins"/>
    <property type="match status" value="1"/>
</dbReference>
<dbReference type="InterPro" id="IPR036010">
    <property type="entry name" value="2Fe-2S_ferredoxin-like_sf"/>
</dbReference>
<comment type="caution">
    <text evidence="10">The sequence shown here is derived from an EMBL/GenBank/DDBJ whole genome shotgun (WGS) entry which is preliminary data.</text>
</comment>
<name>A0A6I1EMK8_9BURK</name>
<accession>A0A6I1EMK8</accession>
<evidence type="ECO:0000259" key="7">
    <source>
        <dbReference type="PROSITE" id="PS51085"/>
    </source>
</evidence>
<evidence type="ECO:0000313" key="10">
    <source>
        <dbReference type="EMBL" id="KAB7657036.1"/>
    </source>
</evidence>
<organism evidence="10 11">
    <name type="scientific">Sutterella seckii</name>
    <dbReference type="NCBI Taxonomy" id="1944635"/>
    <lineage>
        <taxon>Bacteria</taxon>
        <taxon>Pseudomonadati</taxon>
        <taxon>Pseudomonadota</taxon>
        <taxon>Betaproteobacteria</taxon>
        <taxon>Burkholderiales</taxon>
        <taxon>Sutterellaceae</taxon>
        <taxon>Sutterella</taxon>
    </lineage>
</organism>
<dbReference type="InterPro" id="IPR017900">
    <property type="entry name" value="4Fe4S_Fe_S_CS"/>
</dbReference>
<dbReference type="Pfam" id="PF02256">
    <property type="entry name" value="Fe_hyd_SSU"/>
    <property type="match status" value="1"/>
</dbReference>
<dbReference type="Pfam" id="PF02906">
    <property type="entry name" value="Fe_hyd_lg_C"/>
    <property type="match status" value="1"/>
</dbReference>